<dbReference type="EMBL" id="KY684103">
    <property type="protein sequence ID" value="ARF10135.1"/>
    <property type="molecule type" value="Genomic_DNA"/>
</dbReference>
<gene>
    <name evidence="2" type="ORF">Hokovirus_1_14</name>
</gene>
<dbReference type="NCBIfam" id="TIGR02464">
    <property type="entry name" value="ribofla_fusion"/>
    <property type="match status" value="1"/>
</dbReference>
<organism evidence="2">
    <name type="scientific">Hokovirus HKV1</name>
    <dbReference type="NCBI Taxonomy" id="1977638"/>
    <lineage>
        <taxon>Viruses</taxon>
        <taxon>Varidnaviria</taxon>
        <taxon>Bamfordvirae</taxon>
        <taxon>Nucleocytoviricota</taxon>
        <taxon>Megaviricetes</taxon>
        <taxon>Imitervirales</taxon>
        <taxon>Mimiviridae</taxon>
        <taxon>Klosneuvirinae</taxon>
        <taxon>Hokovirus</taxon>
    </lineage>
</organism>
<accession>A0A1V0SEI8</accession>
<evidence type="ECO:0000259" key="1">
    <source>
        <dbReference type="Pfam" id="PF08719"/>
    </source>
</evidence>
<proteinExistence type="predicted"/>
<dbReference type="CDD" id="cd15457">
    <property type="entry name" value="NADAR"/>
    <property type="match status" value="1"/>
</dbReference>
<feature type="domain" description="NADAR" evidence="1">
    <location>
        <begin position="175"/>
        <end position="311"/>
    </location>
</feature>
<protein>
    <recommendedName>
        <fullName evidence="1">NADAR domain-containing protein</fullName>
    </recommendedName>
</protein>
<evidence type="ECO:0000313" key="2">
    <source>
        <dbReference type="EMBL" id="ARF10135.1"/>
    </source>
</evidence>
<dbReference type="InterPro" id="IPR037238">
    <property type="entry name" value="YbiA-like_sf"/>
</dbReference>
<sequence>MSLCGIYLILLILNIVLCKTCKQYPRNNYGESCCRTCSITPGSHGLTCVSKRSGPIGKRSGPLGKRSGPLTNNVGFTNNCYNGCGNKCYPGFNYCCKTCAVNPHHHGQGCIGSVSNDNCANSCGNKCYPGFNYCCRTCANHPHHHGQGCTGSVSNNNNVCDQCNGIHCSKPNTIFFYHKRNPYYEFTNFYNSKIIVNNVSYPTVEHYFQAQKFVNHPTIMFEIINAQTPRDAFDIARRNSHLIPSNWHQIKHEIMKVGLRAKFDQHDDLSELLKNTGTKELVEHTKNDSEWGDNGDGSGNNFLGKYLMEIRIYHQN</sequence>
<dbReference type="Pfam" id="PF08719">
    <property type="entry name" value="NADAR"/>
    <property type="match status" value="1"/>
</dbReference>
<reference evidence="2" key="1">
    <citation type="journal article" date="2017" name="Science">
        <title>Giant viruses with an expanded complement of translation system components.</title>
        <authorList>
            <person name="Schulz F."/>
            <person name="Yutin N."/>
            <person name="Ivanova N.N."/>
            <person name="Ortega D.R."/>
            <person name="Lee T.K."/>
            <person name="Vierheilig J."/>
            <person name="Daims H."/>
            <person name="Horn M."/>
            <person name="Wagner M."/>
            <person name="Jensen G.J."/>
            <person name="Kyrpides N.C."/>
            <person name="Koonin E.V."/>
            <person name="Woyke T."/>
        </authorList>
    </citation>
    <scope>NUCLEOTIDE SEQUENCE</scope>
    <source>
        <strain evidence="2">HKV1</strain>
    </source>
</reference>
<dbReference type="SUPFAM" id="SSF143990">
    <property type="entry name" value="YbiA-like"/>
    <property type="match status" value="1"/>
</dbReference>
<dbReference type="Gene3D" id="1.10.357.40">
    <property type="entry name" value="YbiA-like"/>
    <property type="match status" value="1"/>
</dbReference>
<dbReference type="InterPro" id="IPR012816">
    <property type="entry name" value="NADAR"/>
</dbReference>
<name>A0A1V0SEI8_9VIRU</name>